<dbReference type="AlphaFoldDB" id="A0A7R9IID4"/>
<organism evidence="1">
    <name type="scientific">Timema tahoe</name>
    <dbReference type="NCBI Taxonomy" id="61484"/>
    <lineage>
        <taxon>Eukaryota</taxon>
        <taxon>Metazoa</taxon>
        <taxon>Ecdysozoa</taxon>
        <taxon>Arthropoda</taxon>
        <taxon>Hexapoda</taxon>
        <taxon>Insecta</taxon>
        <taxon>Pterygota</taxon>
        <taxon>Neoptera</taxon>
        <taxon>Polyneoptera</taxon>
        <taxon>Phasmatodea</taxon>
        <taxon>Timematodea</taxon>
        <taxon>Timematoidea</taxon>
        <taxon>Timematidae</taxon>
        <taxon>Timema</taxon>
    </lineage>
</organism>
<accession>A0A7R9IID4</accession>
<name>A0A7R9IID4_9NEOP</name>
<evidence type="ECO:0000313" key="1">
    <source>
        <dbReference type="EMBL" id="CAD7458949.1"/>
    </source>
</evidence>
<sequence>MHLLGASLLNPGLSSLTRSATLVCFVWPGARTTEYNKRQLALPDKNIRDCTLERLWRKNSGTLSLLISLLEREPSFVTLGTRPSEDVWGGLEEGVGVIPGSDLLTYKGSSTGKHATNPYSDGWGGGNSSLRRLTPVFTRQEGVGGRTVRHVRKRFVGTYHLSEHGTMSHLELIIPLCSIQKQTLGGSERIYHEHVVTCSFGVGRPVPTARTCRDMFVRCSKAGPNCTNLS</sequence>
<dbReference type="EMBL" id="OE002571">
    <property type="protein sequence ID" value="CAD7458949.1"/>
    <property type="molecule type" value="Genomic_DNA"/>
</dbReference>
<gene>
    <name evidence="1" type="ORF">TTEB3V08_LOCUS6920</name>
</gene>
<protein>
    <submittedName>
        <fullName evidence="1">Uncharacterized protein</fullName>
    </submittedName>
</protein>
<proteinExistence type="predicted"/>
<reference evidence="1" key="1">
    <citation type="submission" date="2020-11" db="EMBL/GenBank/DDBJ databases">
        <authorList>
            <person name="Tran Van P."/>
        </authorList>
    </citation>
    <scope>NUCLEOTIDE SEQUENCE</scope>
</reference>